<dbReference type="SMART" id="SM00326">
    <property type="entry name" value="SH3"/>
    <property type="match status" value="1"/>
</dbReference>
<feature type="compositionally biased region" description="Acidic residues" evidence="11">
    <location>
        <begin position="621"/>
        <end position="642"/>
    </location>
</feature>
<keyword evidence="4 9" id="KW-0175">Coiled coil</keyword>
<dbReference type="InterPro" id="IPR001452">
    <property type="entry name" value="SH3_domain"/>
</dbReference>
<evidence type="ECO:0000256" key="10">
    <source>
        <dbReference type="SAM" id="Coils"/>
    </source>
</evidence>
<dbReference type="InterPro" id="IPR031160">
    <property type="entry name" value="F_BAR_dom"/>
</dbReference>
<dbReference type="PROSITE" id="PS50002">
    <property type="entry name" value="SH3"/>
    <property type="match status" value="1"/>
</dbReference>
<dbReference type="CDD" id="cd04383">
    <property type="entry name" value="RhoGAP_srGAP"/>
    <property type="match status" value="1"/>
</dbReference>
<evidence type="ECO:0000256" key="6">
    <source>
        <dbReference type="ARBA" id="ARBA00073473"/>
    </source>
</evidence>
<feature type="region of interest" description="Disordered" evidence="11">
    <location>
        <begin position="704"/>
        <end position="843"/>
    </location>
</feature>
<dbReference type="PANTHER" id="PTHR14166">
    <property type="entry name" value="SLIT-ROBO RHO GTPASE ACTIVATING PROTEIN"/>
    <property type="match status" value="1"/>
</dbReference>
<evidence type="ECO:0000256" key="1">
    <source>
        <dbReference type="ARBA" id="ARBA00022443"/>
    </source>
</evidence>
<keyword evidence="1 8" id="KW-0728">SH3 domain</keyword>
<evidence type="ECO:0000256" key="3">
    <source>
        <dbReference type="ARBA" id="ARBA00022553"/>
    </source>
</evidence>
<feature type="compositionally biased region" description="Pro residues" evidence="11">
    <location>
        <begin position="923"/>
        <end position="947"/>
    </location>
</feature>
<dbReference type="GO" id="GO:0007165">
    <property type="term" value="P:signal transduction"/>
    <property type="evidence" value="ECO:0007669"/>
    <property type="project" value="InterPro"/>
</dbReference>
<dbReference type="OMA" id="LENDEVW"/>
<evidence type="ECO:0000256" key="5">
    <source>
        <dbReference type="ARBA" id="ARBA00056458"/>
    </source>
</evidence>
<evidence type="ECO:0000313" key="16">
    <source>
        <dbReference type="Proteomes" id="UP000264840"/>
    </source>
</evidence>
<feature type="domain" description="Rho-GAP" evidence="13">
    <location>
        <begin position="407"/>
        <end position="591"/>
    </location>
</feature>
<feature type="coiled-coil region" evidence="10">
    <location>
        <begin position="286"/>
        <end position="313"/>
    </location>
</feature>
<keyword evidence="2" id="KW-0343">GTPase activation</keyword>
<dbReference type="AlphaFoldDB" id="A0A3Q2WCF9"/>
<evidence type="ECO:0000259" key="13">
    <source>
        <dbReference type="PROSITE" id="PS50238"/>
    </source>
</evidence>
<dbReference type="Ensembl" id="ENSHBUT00000010850.1">
    <property type="protein sequence ID" value="ENSHBUP00000023538.1"/>
    <property type="gene ID" value="ENSHBUG00000004470.1"/>
</dbReference>
<dbReference type="Gene3D" id="1.10.555.10">
    <property type="entry name" value="Rho GTPase activation protein"/>
    <property type="match status" value="1"/>
</dbReference>
<name>A0A3Q2WCF9_HAPBU</name>
<organism evidence="15 16">
    <name type="scientific">Haplochromis burtoni</name>
    <name type="common">Burton's mouthbrooder</name>
    <name type="synonym">Chromis burtoni</name>
    <dbReference type="NCBI Taxonomy" id="8153"/>
    <lineage>
        <taxon>Eukaryota</taxon>
        <taxon>Metazoa</taxon>
        <taxon>Chordata</taxon>
        <taxon>Craniata</taxon>
        <taxon>Vertebrata</taxon>
        <taxon>Euteleostomi</taxon>
        <taxon>Actinopterygii</taxon>
        <taxon>Neopterygii</taxon>
        <taxon>Teleostei</taxon>
        <taxon>Neoteleostei</taxon>
        <taxon>Acanthomorphata</taxon>
        <taxon>Ovalentaria</taxon>
        <taxon>Cichlomorphae</taxon>
        <taxon>Cichliformes</taxon>
        <taxon>Cichlidae</taxon>
        <taxon>African cichlids</taxon>
        <taxon>Pseudocrenilabrinae</taxon>
        <taxon>Haplochromini</taxon>
        <taxon>Haplochromis</taxon>
    </lineage>
</organism>
<dbReference type="FunFam" id="1.10.555.10:FF:000010">
    <property type="entry name" value="SLIT-ROBO Rho GTPase-activating protein 1 isoform 2"/>
    <property type="match status" value="1"/>
</dbReference>
<dbReference type="GO" id="GO:0005096">
    <property type="term" value="F:GTPase activator activity"/>
    <property type="evidence" value="ECO:0007669"/>
    <property type="project" value="UniProtKB-KW"/>
</dbReference>
<feature type="compositionally biased region" description="Low complexity" evidence="11">
    <location>
        <begin position="893"/>
        <end position="922"/>
    </location>
</feature>
<dbReference type="InterPro" id="IPR051627">
    <property type="entry name" value="SLIT-ROBO_RhoGAP"/>
</dbReference>
<evidence type="ECO:0000256" key="11">
    <source>
        <dbReference type="SAM" id="MobiDB-lite"/>
    </source>
</evidence>
<dbReference type="PROSITE" id="PS51741">
    <property type="entry name" value="F_BAR"/>
    <property type="match status" value="1"/>
</dbReference>
<keyword evidence="3" id="KW-0597">Phosphoprotein</keyword>
<dbReference type="SUPFAM" id="SSF48350">
    <property type="entry name" value="GTPase activation domain, GAP"/>
    <property type="match status" value="1"/>
</dbReference>
<dbReference type="InterPro" id="IPR000198">
    <property type="entry name" value="RhoGAP_dom"/>
</dbReference>
<evidence type="ECO:0000256" key="7">
    <source>
        <dbReference type="ARBA" id="ARBA00083891"/>
    </source>
</evidence>
<reference evidence="15" key="2">
    <citation type="submission" date="2025-09" db="UniProtKB">
        <authorList>
            <consortium name="Ensembl"/>
        </authorList>
    </citation>
    <scope>IDENTIFICATION</scope>
</reference>
<dbReference type="Pfam" id="PF00018">
    <property type="entry name" value="SH3_1"/>
    <property type="match status" value="1"/>
</dbReference>
<reference evidence="15" key="1">
    <citation type="submission" date="2025-08" db="UniProtKB">
        <authorList>
            <consortium name="Ensembl"/>
        </authorList>
    </citation>
    <scope>IDENTIFICATION</scope>
</reference>
<dbReference type="FunFam" id="2.30.30.40:FF:000005">
    <property type="entry name" value="SLIT-ROBO Rho GTPase-activating protein 1 isoform 2"/>
    <property type="match status" value="1"/>
</dbReference>
<proteinExistence type="predicted"/>
<dbReference type="GeneTree" id="ENSGT00950000182824"/>
<dbReference type="SUPFAM" id="SSF103657">
    <property type="entry name" value="BAR/IMD domain-like"/>
    <property type="match status" value="1"/>
</dbReference>
<evidence type="ECO:0000256" key="2">
    <source>
        <dbReference type="ARBA" id="ARBA00022468"/>
    </source>
</evidence>
<sequence>ELLQRQLNDFEDNHNYKKDQNLLSPVNCWYLLLNQVRRESKDHATLSDLYLNNVISRLTHISEDSARLLKRSKEILFQLQEDLMKLLNELYTVMKTYHMYHAETISAETKLREAERQEGRVKGVSGTGGGVEPVFGLRIEERHQRRNAARKMEKMREKRKAKYSENKLKTVKARNEYLLTLEATNASVFKYYIHDLPDIIDCCDLGYHSTLSRALRTYLSAELSLEASRRAGLEVLEGAVEGLDPARDRQRLLDLYPTAFCPPQNFSFQAHMGDTVAQITSQPQVQSELSLRLTQLQTRLASLKIENEEVKKTWGATLTTLQDMTVLDDFDVSQSFTHSPSSESVKSSVSDGYLNKPSLAKRRANQQETELFYFSKFREYLEGSNLISKLQAKHDILKKALAEGKSLSQSSLVLSIPLLVESCIRYINLHGLQHQGIFRVSGSQVEVNDIKNSFERGNDPLIDEESNHDINSVAGVLKLYFRGLENPLFPKDRFNDLISCVRIENLYERAQCIRKILLGVPRATLVVMRYLFAFLNHLSQYNDENMMDAGNLAIVFGPTLLPTPETLDQVACQAHVNEVIKTVILHHDNIFPDTKELPGPVYEKCMTGDQYCESPFSEPGALEEAEPDAGTETQTSDEEGEAVEAVARFDYVGRSGRELSFKKGASLQLFQRASHDWWEGRHNGNHGLVPHQYIVVKDRADAMSDTLSQKADSDGGSSSTDDKRSRSELSSPTDMRPPETYNRRKRTDGLFRRPLCRSNDNHGNGGVMERSSPPVTGHFSPRDLLLGRGQGLTPPLDSPERRRRSAAVTMTVSRHDSLRRPEDTPIRRSNSGQHGFGDSHRSRALDPDALAQDIEETVSVALGELRQLERQGCRPAPDVVLDTLEQIKNGPITTCSSESPSPHSTPSTPGTPGTPAARIGAPLRPPALRPKPMVPPKSSTPPLPPPLDKSCTM</sequence>
<dbReference type="InterPro" id="IPR027267">
    <property type="entry name" value="AH/BAR_dom_sf"/>
</dbReference>
<evidence type="ECO:0000256" key="4">
    <source>
        <dbReference type="ARBA" id="ARBA00023054"/>
    </source>
</evidence>
<dbReference type="Gene3D" id="2.30.30.40">
    <property type="entry name" value="SH3 Domains"/>
    <property type="match status" value="1"/>
</dbReference>
<keyword evidence="16" id="KW-1185">Reference proteome</keyword>
<dbReference type="FunFam" id="1.20.1270.60:FF:000006">
    <property type="entry name" value="SLIT-ROBO Rho GTPase-activating protein 1 isoform 2"/>
    <property type="match status" value="1"/>
</dbReference>
<dbReference type="STRING" id="8153.ENSHBUP00000023538"/>
<dbReference type="InterPro" id="IPR036028">
    <property type="entry name" value="SH3-like_dom_sf"/>
</dbReference>
<protein>
    <recommendedName>
        <fullName evidence="6">SLIT-ROBO Rho GTPase-activating protein 1</fullName>
    </recommendedName>
    <alternativeName>
        <fullName evidence="7">Rho GTPase-activating protein 13</fullName>
    </alternativeName>
</protein>
<evidence type="ECO:0000256" key="8">
    <source>
        <dbReference type="PROSITE-ProRule" id="PRU00192"/>
    </source>
</evidence>
<evidence type="ECO:0000256" key="9">
    <source>
        <dbReference type="PROSITE-ProRule" id="PRU01077"/>
    </source>
</evidence>
<dbReference type="Pfam" id="PF00620">
    <property type="entry name" value="RhoGAP"/>
    <property type="match status" value="1"/>
</dbReference>
<dbReference type="SUPFAM" id="SSF50044">
    <property type="entry name" value="SH3-domain"/>
    <property type="match status" value="1"/>
</dbReference>
<dbReference type="PROSITE" id="PS50238">
    <property type="entry name" value="RHOGAP"/>
    <property type="match status" value="1"/>
</dbReference>
<evidence type="ECO:0000313" key="15">
    <source>
        <dbReference type="Ensembl" id="ENSHBUP00000023538.1"/>
    </source>
</evidence>
<evidence type="ECO:0000259" key="14">
    <source>
        <dbReference type="PROSITE" id="PS51741"/>
    </source>
</evidence>
<dbReference type="Gene3D" id="1.20.1270.60">
    <property type="entry name" value="Arfaptin homology (AH) domain/BAR domain"/>
    <property type="match status" value="1"/>
</dbReference>
<feature type="compositionally biased region" description="Basic and acidic residues" evidence="11">
    <location>
        <begin position="813"/>
        <end position="826"/>
    </location>
</feature>
<feature type="region of interest" description="Disordered" evidence="11">
    <location>
        <begin position="616"/>
        <end position="642"/>
    </location>
</feature>
<evidence type="ECO:0000259" key="12">
    <source>
        <dbReference type="PROSITE" id="PS50002"/>
    </source>
</evidence>
<dbReference type="InterPro" id="IPR008936">
    <property type="entry name" value="Rho_GTPase_activation_prot"/>
</dbReference>
<feature type="domain" description="F-BAR" evidence="14">
    <location>
        <begin position="1"/>
        <end position="248"/>
    </location>
</feature>
<feature type="domain" description="SH3" evidence="12">
    <location>
        <begin position="640"/>
        <end position="699"/>
    </location>
</feature>
<feature type="region of interest" description="Disordered" evidence="11">
    <location>
        <begin position="890"/>
        <end position="953"/>
    </location>
</feature>
<dbReference type="Proteomes" id="UP000264840">
    <property type="component" value="Unplaced"/>
</dbReference>
<dbReference type="SMART" id="SM00324">
    <property type="entry name" value="RhoGAP"/>
    <property type="match status" value="1"/>
</dbReference>
<comment type="function">
    <text evidence="5">GTPase-activating protein for RhoA and Cdc42 small GTPases. Together with CDC42 seems to be involved in the pathway mediating the repulsive signaling of Robo and Slit proteins in neuronal migration. SLIT2, probably through interaction with ROBO1, increases the interaction of SRGAP1 with ROBO1 and inactivates CDC42.</text>
</comment>
<accession>A0A3Q2WCF9</accession>